<dbReference type="Proteomes" id="UP000055045">
    <property type="component" value="Unassembled WGS sequence"/>
</dbReference>
<evidence type="ECO:0000313" key="1">
    <source>
        <dbReference type="EMBL" id="KUM55494.1"/>
    </source>
</evidence>
<comment type="caution">
    <text evidence="1">The sequence shown here is derived from an EMBL/GenBank/DDBJ whole genome shotgun (WGS) entry which is preliminary data.</text>
</comment>
<dbReference type="EMBL" id="LLXE01000870">
    <property type="protein sequence ID" value="KUM55494.1"/>
    <property type="molecule type" value="Genomic_DNA"/>
</dbReference>
<evidence type="ECO:0000313" key="2">
    <source>
        <dbReference type="Proteomes" id="UP000055045"/>
    </source>
</evidence>
<dbReference type="AlphaFoldDB" id="A0A101M7Q1"/>
<accession>A0A101M7Q1</accession>
<organism evidence="1 2">
    <name type="scientific">Penicillium freii</name>
    <dbReference type="NCBI Taxonomy" id="48697"/>
    <lineage>
        <taxon>Eukaryota</taxon>
        <taxon>Fungi</taxon>
        <taxon>Dikarya</taxon>
        <taxon>Ascomycota</taxon>
        <taxon>Pezizomycotina</taxon>
        <taxon>Eurotiomycetes</taxon>
        <taxon>Eurotiomycetidae</taxon>
        <taxon>Eurotiales</taxon>
        <taxon>Aspergillaceae</taxon>
        <taxon>Penicillium</taxon>
    </lineage>
</organism>
<reference evidence="1 2" key="1">
    <citation type="submission" date="2015-10" db="EMBL/GenBank/DDBJ databases">
        <title>Genome sequencing of Penicillium freii.</title>
        <authorList>
            <person name="Nguyen H.D."/>
            <person name="Visagie C.M."/>
            <person name="Seifert K.A."/>
        </authorList>
    </citation>
    <scope>NUCLEOTIDE SEQUENCE [LARGE SCALE GENOMIC DNA]</scope>
    <source>
        <strain evidence="1 2">DAOM 242723</strain>
    </source>
</reference>
<sequence>MSTNTRPILFFAKKLSRPAPCKARCRTRRPLSILQSHVVFMINSIDNKNKQVVFDKHLLYLAVGRDPDPWMASKICRSISQESGVEPSDPFHHIDIMGYGL</sequence>
<protein>
    <submittedName>
        <fullName evidence="1">Uncharacterized protein</fullName>
    </submittedName>
</protein>
<proteinExistence type="predicted"/>
<name>A0A101M7Q1_PENFR</name>
<gene>
    <name evidence="1" type="ORF">ACN42_g11771</name>
</gene>
<keyword evidence="2" id="KW-1185">Reference proteome</keyword>